<dbReference type="SMART" id="SM00342">
    <property type="entry name" value="HTH_ARAC"/>
    <property type="match status" value="1"/>
</dbReference>
<dbReference type="InterPro" id="IPR053142">
    <property type="entry name" value="PchR_regulatory_protein"/>
</dbReference>
<evidence type="ECO:0000313" key="5">
    <source>
        <dbReference type="EMBL" id="SET75936.1"/>
    </source>
</evidence>
<dbReference type="PANTHER" id="PTHR47893">
    <property type="entry name" value="REGULATORY PROTEIN PCHR"/>
    <property type="match status" value="1"/>
</dbReference>
<gene>
    <name evidence="5" type="ORF">SAMN04487771_10405</name>
</gene>
<organism evidence="5 6">
    <name type="scientific">[Clostridium] aminophilum</name>
    <dbReference type="NCBI Taxonomy" id="1526"/>
    <lineage>
        <taxon>Bacteria</taxon>
        <taxon>Bacillati</taxon>
        <taxon>Bacillota</taxon>
        <taxon>Clostridia</taxon>
        <taxon>Lachnospirales</taxon>
        <taxon>Lachnospiraceae</taxon>
    </lineage>
</organism>
<keyword evidence="3" id="KW-0804">Transcription</keyword>
<dbReference type="PROSITE" id="PS00041">
    <property type="entry name" value="HTH_ARAC_FAMILY_1"/>
    <property type="match status" value="1"/>
</dbReference>
<keyword evidence="2 5" id="KW-0238">DNA-binding</keyword>
<evidence type="ECO:0000256" key="2">
    <source>
        <dbReference type="ARBA" id="ARBA00023125"/>
    </source>
</evidence>
<dbReference type="PANTHER" id="PTHR47893:SF1">
    <property type="entry name" value="REGULATORY PROTEIN PCHR"/>
    <property type="match status" value="1"/>
</dbReference>
<evidence type="ECO:0000259" key="4">
    <source>
        <dbReference type="PROSITE" id="PS01124"/>
    </source>
</evidence>
<proteinExistence type="predicted"/>
<dbReference type="Pfam" id="PF12833">
    <property type="entry name" value="HTH_18"/>
    <property type="match status" value="1"/>
</dbReference>
<protein>
    <submittedName>
        <fullName evidence="5">AraC-type DNA-binding protein</fullName>
    </submittedName>
</protein>
<keyword evidence="1" id="KW-0805">Transcription regulation</keyword>
<evidence type="ECO:0000256" key="3">
    <source>
        <dbReference type="ARBA" id="ARBA00023163"/>
    </source>
</evidence>
<dbReference type="Gene3D" id="1.10.10.60">
    <property type="entry name" value="Homeodomain-like"/>
    <property type="match status" value="2"/>
</dbReference>
<dbReference type="AlphaFoldDB" id="A0A1I0GXG7"/>
<dbReference type="RefSeq" id="WP_074650029.1">
    <property type="nucleotide sequence ID" value="NZ_FOIL01000040.1"/>
</dbReference>
<dbReference type="InterPro" id="IPR009057">
    <property type="entry name" value="Homeodomain-like_sf"/>
</dbReference>
<evidence type="ECO:0000256" key="1">
    <source>
        <dbReference type="ARBA" id="ARBA00023015"/>
    </source>
</evidence>
<dbReference type="Proteomes" id="UP000199820">
    <property type="component" value="Unassembled WGS sequence"/>
</dbReference>
<dbReference type="EMBL" id="FOIL01000040">
    <property type="protein sequence ID" value="SET75936.1"/>
    <property type="molecule type" value="Genomic_DNA"/>
</dbReference>
<sequence length="322" mass="36817">MNIEKTLRDKLQNISDGTYRESSIFFRTDLSAGGTIVMYPLFPGIVLSRIQIDPQNLRMPKPPKHALVKNRVIKLNWCRSGRCEMITENNNFIYLKSNEISFSTEQTKSRFRYPSKTYTGIEFFLSINEIDRHREIFDLLDISFSSLNHRFLSGRDTLISAVPLKIEHTLNDLYQSMEQENEFLLPRLRTLTLGLFFLLTHDVLLKEPAAHPHLMKEKIEIAHAAEHILTRDLSQPVPIAEAAAKLGISPTTLKRLFYNVYQTHISVYIKKRRMAKAAELLSSTSSSVSSIAAAVGYSSVGHFSKTFKESFGMSPLNYRHFG</sequence>
<dbReference type="InterPro" id="IPR018060">
    <property type="entry name" value="HTH_AraC"/>
</dbReference>
<reference evidence="6" key="1">
    <citation type="submission" date="2016-10" db="EMBL/GenBank/DDBJ databases">
        <authorList>
            <person name="Varghese N."/>
            <person name="Submissions S."/>
        </authorList>
    </citation>
    <scope>NUCLEOTIDE SEQUENCE [LARGE SCALE GENOMIC DNA]</scope>
    <source>
        <strain evidence="6">KH1P1</strain>
    </source>
</reference>
<evidence type="ECO:0000313" key="6">
    <source>
        <dbReference type="Proteomes" id="UP000199820"/>
    </source>
</evidence>
<keyword evidence="6" id="KW-1185">Reference proteome</keyword>
<dbReference type="PRINTS" id="PR00032">
    <property type="entry name" value="HTHARAC"/>
</dbReference>
<name>A0A1I0GXG7_9FIRM</name>
<accession>A0A1I0GXG7</accession>
<dbReference type="InterPro" id="IPR020449">
    <property type="entry name" value="Tscrpt_reg_AraC-type_HTH"/>
</dbReference>
<feature type="domain" description="HTH araC/xylS-type" evidence="4">
    <location>
        <begin position="223"/>
        <end position="321"/>
    </location>
</feature>
<dbReference type="GO" id="GO:0003700">
    <property type="term" value="F:DNA-binding transcription factor activity"/>
    <property type="evidence" value="ECO:0007669"/>
    <property type="project" value="InterPro"/>
</dbReference>
<dbReference type="GO" id="GO:0043565">
    <property type="term" value="F:sequence-specific DNA binding"/>
    <property type="evidence" value="ECO:0007669"/>
    <property type="project" value="InterPro"/>
</dbReference>
<dbReference type="InterPro" id="IPR018062">
    <property type="entry name" value="HTH_AraC-typ_CS"/>
</dbReference>
<dbReference type="PROSITE" id="PS01124">
    <property type="entry name" value="HTH_ARAC_FAMILY_2"/>
    <property type="match status" value="1"/>
</dbReference>
<dbReference type="SUPFAM" id="SSF46689">
    <property type="entry name" value="Homeodomain-like"/>
    <property type="match status" value="1"/>
</dbReference>